<name>A0A0V8QHV3_9FIRM</name>
<evidence type="ECO:0000313" key="2">
    <source>
        <dbReference type="EMBL" id="KSV60145.1"/>
    </source>
</evidence>
<keyword evidence="3" id="KW-1185">Reference proteome</keyword>
<sequence length="140" mass="15612">MNSEYIRAYFLRASEGVVYKGYLSEITNSLKAKQEYVGGGIETFTLNDDLVLVGGRDAVVFGKTLNRALYDESGKFITAFAGNLLVVRYKGDEFDSILEEDVELVERLLKPIDRIACGTVFLKAIEELPEWKRASGESAD</sequence>
<accession>A0A0V8QHV3</accession>
<dbReference type="InterPro" id="IPR024559">
    <property type="entry name" value="DUF3846"/>
</dbReference>
<reference evidence="2 3" key="1">
    <citation type="submission" date="2015-11" db="EMBL/GenBank/DDBJ databases">
        <title>Butyribacter intestini gen. nov., sp. nov., a butyric acid-producing bacterium of the family Lachnospiraceae isolated from the human faeces.</title>
        <authorList>
            <person name="Zou Y."/>
            <person name="Xue W."/>
            <person name="Luo G."/>
            <person name="Lv M."/>
        </authorList>
    </citation>
    <scope>NUCLEOTIDE SEQUENCE [LARGE SCALE GENOMIC DNA]</scope>
    <source>
        <strain evidence="2 3">ACET-33324</strain>
    </source>
</reference>
<organism evidence="2 3">
    <name type="scientific">Acetivibrio ethanolgignens</name>
    <dbReference type="NCBI Taxonomy" id="290052"/>
    <lineage>
        <taxon>Bacteria</taxon>
        <taxon>Bacillati</taxon>
        <taxon>Bacillota</taxon>
        <taxon>Clostridia</taxon>
        <taxon>Eubacteriales</taxon>
        <taxon>Oscillospiraceae</taxon>
        <taxon>Acetivibrio</taxon>
    </lineage>
</organism>
<gene>
    <name evidence="2" type="ORF">ASU35_17360</name>
</gene>
<dbReference type="RefSeq" id="WP_058351631.1">
    <property type="nucleotide sequence ID" value="NZ_CABMMD010000038.1"/>
</dbReference>
<dbReference type="EMBL" id="LNAM01000038">
    <property type="protein sequence ID" value="KSV60145.1"/>
    <property type="molecule type" value="Genomic_DNA"/>
</dbReference>
<dbReference type="STRING" id="290052.ASU35_17360"/>
<comment type="caution">
    <text evidence="2">The sequence shown here is derived from an EMBL/GenBank/DDBJ whole genome shotgun (WGS) entry which is preliminary data.</text>
</comment>
<dbReference type="Pfam" id="PF12957">
    <property type="entry name" value="DUF3846"/>
    <property type="match status" value="1"/>
</dbReference>
<proteinExistence type="predicted"/>
<feature type="domain" description="DUF3846" evidence="1">
    <location>
        <begin position="22"/>
        <end position="108"/>
    </location>
</feature>
<evidence type="ECO:0000259" key="1">
    <source>
        <dbReference type="Pfam" id="PF12957"/>
    </source>
</evidence>
<dbReference type="AlphaFoldDB" id="A0A0V8QHV3"/>
<protein>
    <recommendedName>
        <fullName evidence="1">DUF3846 domain-containing protein</fullName>
    </recommendedName>
</protein>
<evidence type="ECO:0000313" key="3">
    <source>
        <dbReference type="Proteomes" id="UP000054874"/>
    </source>
</evidence>
<dbReference type="Proteomes" id="UP000054874">
    <property type="component" value="Unassembled WGS sequence"/>
</dbReference>